<accession>A0ABX8TMS6</accession>
<reference evidence="4 5" key="1">
    <citation type="journal article" date="2021" name="Mol. Plant">
        <title>Genomic insights into the fast growth of paulownias and the formation of Paulownia witches' broom.</title>
        <authorList>
            <person name="Cao Y."/>
            <person name="Sun G."/>
            <person name="Zhai X."/>
            <person name="Xu P."/>
            <person name="Ma L."/>
            <person name="Deng M."/>
            <person name="Zhao Z."/>
            <person name="Yang H."/>
            <person name="Dong Y."/>
            <person name="Shang Z."/>
            <person name="Lv Y."/>
            <person name="Yan L."/>
            <person name="Liu H."/>
            <person name="Cao X."/>
            <person name="Li B."/>
            <person name="Wang Z."/>
            <person name="Zhao X."/>
            <person name="Yu H."/>
            <person name="Wang F."/>
            <person name="Ma W."/>
            <person name="Huang J."/>
            <person name="Fan G."/>
        </authorList>
    </citation>
    <scope>NUCLEOTIDE SEQUENCE [LARGE SCALE GENOMIC DNA]</scope>
    <source>
        <strain evidence="4 5">Zhengzhou</strain>
    </source>
</reference>
<keyword evidence="5" id="KW-1185">Reference proteome</keyword>
<evidence type="ECO:0000313" key="5">
    <source>
        <dbReference type="Proteomes" id="UP000825369"/>
    </source>
</evidence>
<organism evidence="4 5">
    <name type="scientific">Paulownia witches'-broom phytoplasma</name>
    <dbReference type="NCBI Taxonomy" id="39647"/>
    <lineage>
        <taxon>Bacteria</taxon>
        <taxon>Bacillati</taxon>
        <taxon>Mycoplasmatota</taxon>
        <taxon>Mollicutes</taxon>
        <taxon>Acholeplasmatales</taxon>
        <taxon>Acholeplasmataceae</taxon>
        <taxon>Candidatus Phytoplasma</taxon>
        <taxon>16SrI (Aster yellows group)</taxon>
    </lineage>
</organism>
<dbReference type="InterPro" id="IPR012327">
    <property type="entry name" value="MeTrfase_D12"/>
</dbReference>
<evidence type="ECO:0000256" key="3">
    <source>
        <dbReference type="ARBA" id="ARBA00022691"/>
    </source>
</evidence>
<dbReference type="EMBL" id="CP066882">
    <property type="protein sequence ID" value="QYC30759.1"/>
    <property type="molecule type" value="Genomic_DNA"/>
</dbReference>
<dbReference type="GO" id="GO:0008168">
    <property type="term" value="F:methyltransferase activity"/>
    <property type="evidence" value="ECO:0007669"/>
    <property type="project" value="UniProtKB-KW"/>
</dbReference>
<gene>
    <name evidence="4" type="ORF">HGD80_02925</name>
</gene>
<evidence type="ECO:0000256" key="1">
    <source>
        <dbReference type="ARBA" id="ARBA00022603"/>
    </source>
</evidence>
<dbReference type="Proteomes" id="UP000825369">
    <property type="component" value="Chromosome"/>
</dbReference>
<sequence>MVGWKTQLWPFLKVVMNVKYETYFEPFLGGGSVFF</sequence>
<keyword evidence="3" id="KW-0949">S-adenosyl-L-methionine</keyword>
<protein>
    <submittedName>
        <fullName evidence="4">DNA adenine methylase</fullName>
    </submittedName>
</protein>
<name>A0ABX8TMS6_9MOLU</name>
<evidence type="ECO:0000313" key="4">
    <source>
        <dbReference type="EMBL" id="QYC30759.1"/>
    </source>
</evidence>
<dbReference type="Pfam" id="PF02086">
    <property type="entry name" value="MethyltransfD12"/>
    <property type="match status" value="1"/>
</dbReference>
<dbReference type="GO" id="GO:0032259">
    <property type="term" value="P:methylation"/>
    <property type="evidence" value="ECO:0007669"/>
    <property type="project" value="UniProtKB-KW"/>
</dbReference>
<proteinExistence type="predicted"/>
<keyword evidence="1 4" id="KW-0489">Methyltransferase</keyword>
<keyword evidence="2" id="KW-0808">Transferase</keyword>
<evidence type="ECO:0000256" key="2">
    <source>
        <dbReference type="ARBA" id="ARBA00022679"/>
    </source>
</evidence>